<protein>
    <submittedName>
        <fullName evidence="2">Uncharacterized protein</fullName>
    </submittedName>
</protein>
<feature type="non-terminal residue" evidence="2">
    <location>
        <position position="148"/>
    </location>
</feature>
<feature type="compositionally biased region" description="Basic and acidic residues" evidence="1">
    <location>
        <begin position="63"/>
        <end position="134"/>
    </location>
</feature>
<feature type="region of interest" description="Disordered" evidence="1">
    <location>
        <begin position="62"/>
        <end position="148"/>
    </location>
</feature>
<evidence type="ECO:0000256" key="1">
    <source>
        <dbReference type="SAM" id="MobiDB-lite"/>
    </source>
</evidence>
<gene>
    <name evidence="2" type="ORF">METZ01_LOCUS201926</name>
</gene>
<organism evidence="2">
    <name type="scientific">marine metagenome</name>
    <dbReference type="NCBI Taxonomy" id="408172"/>
    <lineage>
        <taxon>unclassified sequences</taxon>
        <taxon>metagenomes</taxon>
        <taxon>ecological metagenomes</taxon>
    </lineage>
</organism>
<evidence type="ECO:0000313" key="2">
    <source>
        <dbReference type="EMBL" id="SVB49072.1"/>
    </source>
</evidence>
<reference evidence="2" key="1">
    <citation type="submission" date="2018-05" db="EMBL/GenBank/DDBJ databases">
        <authorList>
            <person name="Lanie J.A."/>
            <person name="Ng W.-L."/>
            <person name="Kazmierczak K.M."/>
            <person name="Andrzejewski T.M."/>
            <person name="Davidsen T.M."/>
            <person name="Wayne K.J."/>
            <person name="Tettelin H."/>
            <person name="Glass J.I."/>
            <person name="Rusch D."/>
            <person name="Podicherti R."/>
            <person name="Tsui H.-C.T."/>
            <person name="Winkler M.E."/>
        </authorList>
    </citation>
    <scope>NUCLEOTIDE SEQUENCE</scope>
</reference>
<name>A0A382EFG8_9ZZZZ</name>
<dbReference type="AlphaFoldDB" id="A0A382EFG8"/>
<sequence>MSRDLLSTVHQVLSSDDLEIQELVQRISSARYLDESQKDQIIKVLGVKEGLLGKGTGILGRVTDADKKKAAEVEKNKRDREAAKASKERGEKADADKKKREREAKKKYDASPEGKKKAAQKQRELDQKFRDQESGHAYSGGVPTGRGE</sequence>
<accession>A0A382EFG8</accession>
<proteinExistence type="predicted"/>
<dbReference type="EMBL" id="UINC01044095">
    <property type="protein sequence ID" value="SVB49072.1"/>
    <property type="molecule type" value="Genomic_DNA"/>
</dbReference>